<keyword evidence="5" id="KW-0028">Amino-acid biosynthesis</keyword>
<evidence type="ECO:0000256" key="7">
    <source>
        <dbReference type="RuleBase" id="RU362118"/>
    </source>
</evidence>
<dbReference type="AlphaFoldDB" id="A0A6V7W147"/>
<evidence type="ECO:0000256" key="4">
    <source>
        <dbReference type="ARBA" id="ARBA00022898"/>
    </source>
</evidence>
<name>A0A6V7W147_MELEN</name>
<dbReference type="EC" id="4.4.1.1" evidence="3"/>
<dbReference type="Gene3D" id="3.90.1150.10">
    <property type="entry name" value="Aspartate Aminotransferase, domain 1"/>
    <property type="match status" value="1"/>
</dbReference>
<evidence type="ECO:0000256" key="1">
    <source>
        <dbReference type="ARBA" id="ARBA00001933"/>
    </source>
</evidence>
<organism evidence="8 9">
    <name type="scientific">Meloidogyne enterolobii</name>
    <name type="common">Root-knot nematode worm</name>
    <name type="synonym">Meloidogyne mayaguensis</name>
    <dbReference type="NCBI Taxonomy" id="390850"/>
    <lineage>
        <taxon>Eukaryota</taxon>
        <taxon>Metazoa</taxon>
        <taxon>Ecdysozoa</taxon>
        <taxon>Nematoda</taxon>
        <taxon>Chromadorea</taxon>
        <taxon>Rhabditida</taxon>
        <taxon>Tylenchina</taxon>
        <taxon>Tylenchomorpha</taxon>
        <taxon>Tylenchoidea</taxon>
        <taxon>Meloidogynidae</taxon>
        <taxon>Meloidogyninae</taxon>
        <taxon>Meloidogyne</taxon>
    </lineage>
</organism>
<dbReference type="InterPro" id="IPR015424">
    <property type="entry name" value="PyrdxlP-dep_Trfase"/>
</dbReference>
<evidence type="ECO:0000256" key="6">
    <source>
        <dbReference type="ARBA" id="ARBA00029853"/>
    </source>
</evidence>
<dbReference type="GO" id="GO:0005737">
    <property type="term" value="C:cytoplasm"/>
    <property type="evidence" value="ECO:0007669"/>
    <property type="project" value="TreeGrafter"/>
</dbReference>
<dbReference type="InterPro" id="IPR000277">
    <property type="entry name" value="Cys/Met-Metab_PyrdxlP-dep_enz"/>
</dbReference>
<keyword evidence="4 7" id="KW-0663">Pyridoxal phosphate</keyword>
<dbReference type="OrthoDB" id="3512640at2759"/>
<evidence type="ECO:0000256" key="3">
    <source>
        <dbReference type="ARBA" id="ARBA00012085"/>
    </source>
</evidence>
<dbReference type="SUPFAM" id="SSF53383">
    <property type="entry name" value="PLP-dependent transferases"/>
    <property type="match status" value="1"/>
</dbReference>
<dbReference type="GO" id="GO:0004123">
    <property type="term" value="F:cystathionine gamma-lyase activity"/>
    <property type="evidence" value="ECO:0007669"/>
    <property type="project" value="TreeGrafter"/>
</dbReference>
<accession>A0A6V7W147</accession>
<sequence>MTHASVPADIRKELGIGDNLIRLSVGCEDSQDLIDDLDQALSAAIGRGH</sequence>
<dbReference type="InterPro" id="IPR015422">
    <property type="entry name" value="PyrdxlP-dep_Trfase_small"/>
</dbReference>
<reference evidence="8 9" key="1">
    <citation type="submission" date="2020-08" db="EMBL/GenBank/DDBJ databases">
        <authorList>
            <person name="Koutsovoulos G."/>
            <person name="Danchin GJ E."/>
        </authorList>
    </citation>
    <scope>NUCLEOTIDE SEQUENCE [LARGE SCALE GENOMIC DNA]</scope>
</reference>
<evidence type="ECO:0000256" key="5">
    <source>
        <dbReference type="ARBA" id="ARBA00023192"/>
    </source>
</evidence>
<dbReference type="PANTHER" id="PTHR11808">
    <property type="entry name" value="TRANS-SULFURATION ENZYME FAMILY MEMBER"/>
    <property type="match status" value="1"/>
</dbReference>
<evidence type="ECO:0000313" key="9">
    <source>
        <dbReference type="Proteomes" id="UP000580250"/>
    </source>
</evidence>
<comment type="caution">
    <text evidence="8">The sequence shown here is derived from an EMBL/GenBank/DDBJ whole genome shotgun (WGS) entry which is preliminary data.</text>
</comment>
<dbReference type="PANTHER" id="PTHR11808:SF15">
    <property type="entry name" value="CYSTATHIONINE GAMMA-LYASE"/>
    <property type="match status" value="1"/>
</dbReference>
<comment type="pathway">
    <text evidence="2">Amino-acid biosynthesis; L-cysteine biosynthesis; L-cysteine from L-homocysteine and L-serine: step 2/2.</text>
</comment>
<dbReference type="Pfam" id="PF01053">
    <property type="entry name" value="Cys_Met_Meta_PP"/>
    <property type="match status" value="1"/>
</dbReference>
<dbReference type="EMBL" id="CAJEWN010000380">
    <property type="protein sequence ID" value="CAD2180769.1"/>
    <property type="molecule type" value="Genomic_DNA"/>
</dbReference>
<proteinExistence type="inferred from homology"/>
<dbReference type="GO" id="GO:0019346">
    <property type="term" value="P:transsulfuration"/>
    <property type="evidence" value="ECO:0007669"/>
    <property type="project" value="InterPro"/>
</dbReference>
<dbReference type="Proteomes" id="UP000580250">
    <property type="component" value="Unassembled WGS sequence"/>
</dbReference>
<keyword evidence="5" id="KW-0198">Cysteine biosynthesis</keyword>
<dbReference type="GO" id="GO:0030170">
    <property type="term" value="F:pyridoxal phosphate binding"/>
    <property type="evidence" value="ECO:0007669"/>
    <property type="project" value="InterPro"/>
</dbReference>
<gene>
    <name evidence="8" type="ORF">MENT_LOCUS32871</name>
</gene>
<protein>
    <recommendedName>
        <fullName evidence="3">cystathionine gamma-lyase</fullName>
        <ecNumber evidence="3">4.4.1.1</ecNumber>
    </recommendedName>
    <alternativeName>
        <fullName evidence="6">Gamma-cystathionase</fullName>
    </alternativeName>
</protein>
<evidence type="ECO:0000313" key="8">
    <source>
        <dbReference type="EMBL" id="CAD2180769.1"/>
    </source>
</evidence>
<comment type="cofactor">
    <cofactor evidence="1 7">
        <name>pyridoxal 5'-phosphate</name>
        <dbReference type="ChEBI" id="CHEBI:597326"/>
    </cofactor>
</comment>
<comment type="similarity">
    <text evidence="7">Belongs to the trans-sulfuration enzymes family.</text>
</comment>
<dbReference type="GO" id="GO:0019343">
    <property type="term" value="P:cysteine biosynthetic process via cystathionine"/>
    <property type="evidence" value="ECO:0007669"/>
    <property type="project" value="TreeGrafter"/>
</dbReference>
<evidence type="ECO:0000256" key="2">
    <source>
        <dbReference type="ARBA" id="ARBA00005038"/>
    </source>
</evidence>